<dbReference type="AlphaFoldDB" id="A0A1M7D9J3"/>
<dbReference type="Proteomes" id="UP000273270">
    <property type="component" value="Chromosome"/>
</dbReference>
<evidence type="ECO:0000313" key="3">
    <source>
        <dbReference type="Proteomes" id="UP000255224"/>
    </source>
</evidence>
<keyword evidence="4" id="KW-1185">Reference proteome</keyword>
<reference evidence="2 3" key="1">
    <citation type="submission" date="2018-06" db="EMBL/GenBank/DDBJ databases">
        <authorList>
            <consortium name="Pathogen Informatics"/>
            <person name="Doyle S."/>
        </authorList>
    </citation>
    <scope>NUCLEOTIDE SEQUENCE [LARGE SCALE GENOMIC DNA]</scope>
    <source>
        <strain evidence="2 3">NCTC13533</strain>
    </source>
</reference>
<evidence type="ECO:0000313" key="2">
    <source>
        <dbReference type="EMBL" id="STC98408.1"/>
    </source>
</evidence>
<name>A0A1M7D9J3_CHRCU</name>
<dbReference type="OrthoDB" id="894042at2"/>
<gene>
    <name evidence="1" type="ORF">EG346_19970</name>
    <name evidence="2" type="ORF">NCTC13533_02624</name>
</gene>
<dbReference type="RefSeq" id="WP_073331064.1">
    <property type="nucleotide sequence ID" value="NZ_CP033920.1"/>
</dbReference>
<dbReference type="Proteomes" id="UP000255224">
    <property type="component" value="Unassembled WGS sequence"/>
</dbReference>
<dbReference type="KEGG" id="ccau:EG346_19970"/>
<organism evidence="2 3">
    <name type="scientific">Chryseobacterium carnipullorum</name>
    <dbReference type="NCBI Taxonomy" id="1124835"/>
    <lineage>
        <taxon>Bacteria</taxon>
        <taxon>Pseudomonadati</taxon>
        <taxon>Bacteroidota</taxon>
        <taxon>Flavobacteriia</taxon>
        <taxon>Flavobacteriales</taxon>
        <taxon>Weeksellaceae</taxon>
        <taxon>Chryseobacterium group</taxon>
        <taxon>Chryseobacterium</taxon>
    </lineage>
</organism>
<accession>A0A376DZU6</accession>
<proteinExistence type="predicted"/>
<sequence>MKKWISIVLLSLYLFSTTELYQLLKIPVLIEHFIEHKEQNPEITLRAFIKMHYDHPVKDADYQTDQKLPFVVHSSPLVLIFTVPDCRIEVIKTIIKEGHKEMYSYNYLFYDKGALNSIWQPPKHC</sequence>
<reference evidence="1" key="3">
    <citation type="submission" date="2018-11" db="EMBL/GenBank/DDBJ databases">
        <title>Proposal to divide the Flavobacteriaceae and reorganize its genera based on Amino Acid Identity values calculated from whole genome sequences.</title>
        <authorList>
            <person name="Nicholson A.C."/>
            <person name="Gulvik C.A."/>
            <person name="Whitney A.M."/>
            <person name="Humrighouse B.W."/>
            <person name="Bell M."/>
            <person name="Holmes B."/>
            <person name="Steigerwalt A."/>
            <person name="Villarma A."/>
            <person name="Sheth M."/>
            <person name="Batra D."/>
            <person name="Pryor J."/>
            <person name="Bernardet J.-F."/>
            <person name="Hugo C."/>
            <person name="Kampfer P."/>
            <person name="Newman J."/>
            <person name="Mcquiston J.R."/>
        </authorList>
    </citation>
    <scope>NUCLEOTIDE SEQUENCE [LARGE SCALE GENOMIC DNA]</scope>
    <source>
        <strain evidence="1">G0188</strain>
    </source>
</reference>
<protein>
    <submittedName>
        <fullName evidence="2">Uncharacterized protein</fullName>
    </submittedName>
</protein>
<evidence type="ECO:0000313" key="4">
    <source>
        <dbReference type="Proteomes" id="UP000273270"/>
    </source>
</evidence>
<evidence type="ECO:0000313" key="1">
    <source>
        <dbReference type="EMBL" id="AZA50313.1"/>
    </source>
</evidence>
<accession>A0A1M7D9J3</accession>
<dbReference type="EMBL" id="UFVQ01000003">
    <property type="protein sequence ID" value="STC98408.1"/>
    <property type="molecule type" value="Genomic_DNA"/>
</dbReference>
<dbReference type="EMBL" id="CP033920">
    <property type="protein sequence ID" value="AZA50313.1"/>
    <property type="molecule type" value="Genomic_DNA"/>
</dbReference>
<reference evidence="4" key="2">
    <citation type="submission" date="2018-11" db="EMBL/GenBank/DDBJ databases">
        <title>Proposal to divide the Flavobacteriaceae and reorganize its genera based on Amino Acid Identity values calculated from whole genome sequences.</title>
        <authorList>
            <person name="Nicholson A.C."/>
            <person name="Gulvik C.A."/>
            <person name="Whitney A.M."/>
            <person name="Humrighouse B.W."/>
            <person name="Bell M."/>
            <person name="Holmes B."/>
            <person name="Steigerwalt A.G."/>
            <person name="Villarma A."/>
            <person name="Sheth M."/>
            <person name="Batra D."/>
            <person name="Pryor J."/>
            <person name="Bernardet J.-F."/>
            <person name="Hugo C."/>
            <person name="Kampfer P."/>
            <person name="Newman J."/>
            <person name="McQuiston J.R."/>
        </authorList>
    </citation>
    <scope>NUCLEOTIDE SEQUENCE [LARGE SCALE GENOMIC DNA]</scope>
    <source>
        <strain evidence="4">G0188</strain>
    </source>
</reference>